<dbReference type="InterPro" id="IPR036188">
    <property type="entry name" value="FAD/NAD-bd_sf"/>
</dbReference>
<dbReference type="GO" id="GO:0008115">
    <property type="term" value="F:sarcosine oxidase activity"/>
    <property type="evidence" value="ECO:0007669"/>
    <property type="project" value="UniProtKB-EC"/>
</dbReference>
<name>A0A940T2Y7_9MICO</name>
<dbReference type="SUPFAM" id="SSF51905">
    <property type="entry name" value="FAD/NAD(P)-binding domain"/>
    <property type="match status" value="1"/>
</dbReference>
<dbReference type="Proteomes" id="UP000675163">
    <property type="component" value="Unassembled WGS sequence"/>
</dbReference>
<evidence type="ECO:0000259" key="5">
    <source>
        <dbReference type="Pfam" id="PF01266"/>
    </source>
</evidence>
<dbReference type="InterPro" id="IPR045170">
    <property type="entry name" value="MTOX"/>
</dbReference>
<gene>
    <name evidence="6" type="ORF">JOF28_000824</name>
</gene>
<evidence type="ECO:0000313" key="6">
    <source>
        <dbReference type="EMBL" id="MBP1325592.1"/>
    </source>
</evidence>
<reference evidence="6" key="1">
    <citation type="submission" date="2021-02" db="EMBL/GenBank/DDBJ databases">
        <title>Sequencing the genomes of 1000 actinobacteria strains.</title>
        <authorList>
            <person name="Klenk H.-P."/>
        </authorList>
    </citation>
    <scope>NUCLEOTIDE SEQUENCE</scope>
    <source>
        <strain evidence="6">DSM 22850</strain>
    </source>
</reference>
<dbReference type="Gene3D" id="3.50.50.60">
    <property type="entry name" value="FAD/NAD(P)-binding domain"/>
    <property type="match status" value="1"/>
</dbReference>
<evidence type="ECO:0000256" key="4">
    <source>
        <dbReference type="ARBA" id="ARBA00023002"/>
    </source>
</evidence>
<comment type="cofactor">
    <cofactor evidence="1">
        <name>FAD</name>
        <dbReference type="ChEBI" id="CHEBI:57692"/>
    </cofactor>
</comment>
<dbReference type="Pfam" id="PF01266">
    <property type="entry name" value="DAO"/>
    <property type="match status" value="1"/>
</dbReference>
<accession>A0A940T2Y7</accession>
<protein>
    <submittedName>
        <fullName evidence="6">Sarcosine oxidase</fullName>
        <ecNumber evidence="6">1.5.3.1</ecNumber>
    </submittedName>
</protein>
<dbReference type="GO" id="GO:0050660">
    <property type="term" value="F:flavin adenine dinucleotide binding"/>
    <property type="evidence" value="ECO:0007669"/>
    <property type="project" value="InterPro"/>
</dbReference>
<dbReference type="PANTHER" id="PTHR10961">
    <property type="entry name" value="PEROXISOMAL SARCOSINE OXIDASE"/>
    <property type="match status" value="1"/>
</dbReference>
<keyword evidence="3" id="KW-0274">FAD</keyword>
<keyword evidence="4 6" id="KW-0560">Oxidoreductase</keyword>
<evidence type="ECO:0000313" key="7">
    <source>
        <dbReference type="Proteomes" id="UP000675163"/>
    </source>
</evidence>
<keyword evidence="7" id="KW-1185">Reference proteome</keyword>
<evidence type="ECO:0000256" key="2">
    <source>
        <dbReference type="ARBA" id="ARBA00022630"/>
    </source>
</evidence>
<dbReference type="EMBL" id="JAFIDA010000001">
    <property type="protein sequence ID" value="MBP1325592.1"/>
    <property type="molecule type" value="Genomic_DNA"/>
</dbReference>
<evidence type="ECO:0000256" key="3">
    <source>
        <dbReference type="ARBA" id="ARBA00022827"/>
    </source>
</evidence>
<sequence>MPTSDYIVIGAGIAGASAAWRLAQRGAHVTVLERTTPANAAGSSHGSARIFRYAYAQPLYAGLVVRAKTGWDELERLSGTPLISPTGAVDFGADRRPQDLAHVLDTVGVEHELLDAGAAQERWPQFNFDSDVLWQPGAGVLDAETTVQTMLALAQATGFAEVRTNWNVASVRRIGSAGFEVRSVTGETVTGKKVIVAAGGWLPHLLRDLALPEAFVRSFPALEVRQEQAFHMPWRDTDDAGQPYPSWPTFIHNRAGVDVYGLPGGRDAGHRGQKFARFNGGKVLPSALDQDGEILPEMRDWIIGYAREFLPGLVPEPYAETTCLFTNTPSEDFVIDEADGVIVVSACSGHGAKFAPVLGELGADLATGAGAVPAEFRVAAHAGSRPRGSA</sequence>
<feature type="domain" description="FAD dependent oxidoreductase" evidence="5">
    <location>
        <begin position="5"/>
        <end position="365"/>
    </location>
</feature>
<comment type="caution">
    <text evidence="6">The sequence shown here is derived from an EMBL/GenBank/DDBJ whole genome shotgun (WGS) entry which is preliminary data.</text>
</comment>
<dbReference type="InterPro" id="IPR006076">
    <property type="entry name" value="FAD-dep_OxRdtase"/>
</dbReference>
<dbReference type="AlphaFoldDB" id="A0A940T2Y7"/>
<keyword evidence="2" id="KW-0285">Flavoprotein</keyword>
<evidence type="ECO:0000256" key="1">
    <source>
        <dbReference type="ARBA" id="ARBA00001974"/>
    </source>
</evidence>
<dbReference type="PANTHER" id="PTHR10961:SF7">
    <property type="entry name" value="FAD DEPENDENT OXIDOREDUCTASE DOMAIN-CONTAINING PROTEIN"/>
    <property type="match status" value="1"/>
</dbReference>
<dbReference type="EC" id="1.5.3.1" evidence="6"/>
<proteinExistence type="predicted"/>
<dbReference type="Gene3D" id="3.30.9.10">
    <property type="entry name" value="D-Amino Acid Oxidase, subunit A, domain 2"/>
    <property type="match status" value="1"/>
</dbReference>
<dbReference type="SUPFAM" id="SSF54373">
    <property type="entry name" value="FAD-linked reductases, C-terminal domain"/>
    <property type="match status" value="1"/>
</dbReference>
<organism evidence="6 7">
    <name type="scientific">Leucobacter exalbidus</name>
    <dbReference type="NCBI Taxonomy" id="662960"/>
    <lineage>
        <taxon>Bacteria</taxon>
        <taxon>Bacillati</taxon>
        <taxon>Actinomycetota</taxon>
        <taxon>Actinomycetes</taxon>
        <taxon>Micrococcales</taxon>
        <taxon>Microbacteriaceae</taxon>
        <taxon>Leucobacter</taxon>
    </lineage>
</organism>